<proteinExistence type="predicted"/>
<protein>
    <submittedName>
        <fullName evidence="2">Uncharacterized protein</fullName>
    </submittedName>
</protein>
<gene>
    <name evidence="2" type="ORF">MQH31_04805</name>
</gene>
<dbReference type="RefSeq" id="WP_243011122.1">
    <property type="nucleotide sequence ID" value="NZ_JALGAR010000001.1"/>
</dbReference>
<comment type="caution">
    <text evidence="2">The sequence shown here is derived from an EMBL/GenBank/DDBJ whole genome shotgun (WGS) entry which is preliminary data.</text>
</comment>
<name>A0AA41QUA9_9MICO</name>
<keyword evidence="3" id="KW-1185">Reference proteome</keyword>
<evidence type="ECO:0000256" key="1">
    <source>
        <dbReference type="SAM" id="MobiDB-lite"/>
    </source>
</evidence>
<dbReference type="AlphaFoldDB" id="A0AA41QUA9"/>
<reference evidence="2" key="1">
    <citation type="submission" date="2022-03" db="EMBL/GenBank/DDBJ databases">
        <title>Cryobacterium sp. nov. strain ZS14-85, isolated from Antarctic soil.</title>
        <authorList>
            <person name="Li J."/>
            <person name="Niu G."/>
        </authorList>
    </citation>
    <scope>NUCLEOTIDE SEQUENCE</scope>
    <source>
        <strain evidence="2">ZS14-85</strain>
    </source>
</reference>
<accession>A0AA41QUA9</accession>
<evidence type="ECO:0000313" key="2">
    <source>
        <dbReference type="EMBL" id="MCI4657133.1"/>
    </source>
</evidence>
<evidence type="ECO:0000313" key="3">
    <source>
        <dbReference type="Proteomes" id="UP001165341"/>
    </source>
</evidence>
<organism evidence="2 3">
    <name type="scientific">Cryobacterium zhongshanensis</name>
    <dbReference type="NCBI Taxonomy" id="2928153"/>
    <lineage>
        <taxon>Bacteria</taxon>
        <taxon>Bacillati</taxon>
        <taxon>Actinomycetota</taxon>
        <taxon>Actinomycetes</taxon>
        <taxon>Micrococcales</taxon>
        <taxon>Microbacteriaceae</taxon>
        <taxon>Cryobacterium</taxon>
    </lineage>
</organism>
<dbReference type="EMBL" id="JALGAR010000001">
    <property type="protein sequence ID" value="MCI4657133.1"/>
    <property type="molecule type" value="Genomic_DNA"/>
</dbReference>
<feature type="compositionally biased region" description="Basic and acidic residues" evidence="1">
    <location>
        <begin position="384"/>
        <end position="396"/>
    </location>
</feature>
<dbReference type="Proteomes" id="UP001165341">
    <property type="component" value="Unassembled WGS sequence"/>
</dbReference>
<sequence>MSELDLGLKVNSRRLLWRMGFTTRVDVPLRTPVPSQVGRPKTSRFETFTDLDVLGIALVPGFALRKVISDCKTTQRGSTERMFWIRGVSDFFDADDAWMVRSKDVTAASRQLASRLGISVMEPADLSKLEGFHPTDLDLENGPLALLFDEAKVSTFAKVFTVLDKKLERLLAYRQFDYWVFDEYRNLQQVVAHLNYAQNVLDPNLPAHRALFIDCAWLYALSLAQAARHVRAVHVGEVDIALQQYLFGGQTGLLEKRKLAAVLERFAPGDATSGVLPGWYPQLLELLVRHLRRPDAVIDELRYAEWVAEAQVAKEHASLADAFGSSFDPLPAKLLSDICGFLVTAAGLDPKFRIFSHGVFLNVDSDVSRESNVEPVVSSEISSEPEHDLDVSDRNLHPGPVEP</sequence>
<feature type="region of interest" description="Disordered" evidence="1">
    <location>
        <begin position="374"/>
        <end position="403"/>
    </location>
</feature>